<reference evidence="12 13" key="1">
    <citation type="submission" date="2020-06" db="EMBL/GenBank/DDBJ databases">
        <title>The yeast mating-type switching endonuclease HO is a domesticated member of an unorthodox homing genetic element family.</title>
        <authorList>
            <person name="Coughlan A.Y."/>
            <person name="Lombardi L."/>
            <person name="Braun-Galleani S."/>
            <person name="Martos A.R."/>
            <person name="Galeote V."/>
            <person name="Bigey F."/>
            <person name="Dequin S."/>
            <person name="Byrne K.P."/>
            <person name="Wolfe K.H."/>
        </authorList>
    </citation>
    <scope>NUCLEOTIDE SEQUENCE [LARGE SCALE GENOMIC DNA]</scope>
    <source>
        <strain evidence="12 13">CBS2947</strain>
    </source>
</reference>
<dbReference type="PROSITE" id="PS50089">
    <property type="entry name" value="ZF_RING_2"/>
    <property type="match status" value="1"/>
</dbReference>
<evidence type="ECO:0000256" key="8">
    <source>
        <dbReference type="ARBA" id="ARBA00022833"/>
    </source>
</evidence>
<evidence type="ECO:0000256" key="7">
    <source>
        <dbReference type="ARBA" id="ARBA00022786"/>
    </source>
</evidence>
<dbReference type="Proteomes" id="UP000510647">
    <property type="component" value="Chromosome 3"/>
</dbReference>
<dbReference type="GO" id="GO:0016567">
    <property type="term" value="P:protein ubiquitination"/>
    <property type="evidence" value="ECO:0007669"/>
    <property type="project" value="InterPro"/>
</dbReference>
<evidence type="ECO:0000256" key="6">
    <source>
        <dbReference type="ARBA" id="ARBA00022771"/>
    </source>
</evidence>
<feature type="domain" description="RING-type" evidence="10">
    <location>
        <begin position="86"/>
        <end position="134"/>
    </location>
</feature>
<proteinExistence type="predicted"/>
<dbReference type="PROSITE" id="PS51873">
    <property type="entry name" value="TRIAD"/>
    <property type="match status" value="1"/>
</dbReference>
<dbReference type="Gene3D" id="1.20.120.1750">
    <property type="match status" value="1"/>
</dbReference>
<accession>A0A7H9HQ77</accession>
<dbReference type="PANTHER" id="PTHR11685">
    <property type="entry name" value="RBR FAMILY RING FINGER AND IBR DOMAIN-CONTAINING"/>
    <property type="match status" value="1"/>
</dbReference>
<evidence type="ECO:0000313" key="13">
    <source>
        <dbReference type="Proteomes" id="UP000510647"/>
    </source>
</evidence>
<dbReference type="SUPFAM" id="SSF57850">
    <property type="entry name" value="RING/U-box"/>
    <property type="match status" value="3"/>
</dbReference>
<name>A0A7H9HQ77_9SACH</name>
<dbReference type="GO" id="GO:0008270">
    <property type="term" value="F:zinc ion binding"/>
    <property type="evidence" value="ECO:0007669"/>
    <property type="project" value="UniProtKB-KW"/>
</dbReference>
<dbReference type="PROSITE" id="PS00518">
    <property type="entry name" value="ZF_RING_1"/>
    <property type="match status" value="2"/>
</dbReference>
<dbReference type="AlphaFoldDB" id="A0A7H9HQ77"/>
<keyword evidence="6 9" id="KW-0863">Zinc-finger</keyword>
<evidence type="ECO:0000256" key="9">
    <source>
        <dbReference type="PROSITE-ProRule" id="PRU00175"/>
    </source>
</evidence>
<dbReference type="SMART" id="SM00647">
    <property type="entry name" value="IBR"/>
    <property type="match status" value="2"/>
</dbReference>
<dbReference type="InterPro" id="IPR031127">
    <property type="entry name" value="E3_UB_ligase_RBR"/>
</dbReference>
<evidence type="ECO:0000256" key="3">
    <source>
        <dbReference type="ARBA" id="ARBA00022679"/>
    </source>
</evidence>
<evidence type="ECO:0000256" key="2">
    <source>
        <dbReference type="ARBA" id="ARBA00012251"/>
    </source>
</evidence>
<organism evidence="12 13">
    <name type="scientific">Torulaspora globosa</name>
    <dbReference type="NCBI Taxonomy" id="48254"/>
    <lineage>
        <taxon>Eukaryota</taxon>
        <taxon>Fungi</taxon>
        <taxon>Dikarya</taxon>
        <taxon>Ascomycota</taxon>
        <taxon>Saccharomycotina</taxon>
        <taxon>Saccharomycetes</taxon>
        <taxon>Saccharomycetales</taxon>
        <taxon>Saccharomycetaceae</taxon>
        <taxon>Torulaspora</taxon>
    </lineage>
</organism>
<dbReference type="EMBL" id="CP059269">
    <property type="protein sequence ID" value="QLQ79944.1"/>
    <property type="molecule type" value="Genomic_DNA"/>
</dbReference>
<keyword evidence="13" id="KW-1185">Reference proteome</keyword>
<evidence type="ECO:0000256" key="5">
    <source>
        <dbReference type="ARBA" id="ARBA00022737"/>
    </source>
</evidence>
<dbReference type="InterPro" id="IPR002867">
    <property type="entry name" value="IBR_dom"/>
</dbReference>
<dbReference type="InterPro" id="IPR044066">
    <property type="entry name" value="TRIAD_supradom"/>
</dbReference>
<dbReference type="GO" id="GO:0061630">
    <property type="term" value="F:ubiquitin protein ligase activity"/>
    <property type="evidence" value="ECO:0007669"/>
    <property type="project" value="UniProtKB-EC"/>
</dbReference>
<protein>
    <recommendedName>
        <fullName evidence="2">RBR-type E3 ubiquitin transferase</fullName>
        <ecNumber evidence="2">2.3.2.31</ecNumber>
    </recommendedName>
</protein>
<dbReference type="OrthoDB" id="1431934at2759"/>
<dbReference type="EC" id="2.3.2.31" evidence="2"/>
<dbReference type="InterPro" id="IPR017907">
    <property type="entry name" value="Znf_RING_CS"/>
</dbReference>
<evidence type="ECO:0000313" key="12">
    <source>
        <dbReference type="EMBL" id="QLQ79944.1"/>
    </source>
</evidence>
<feature type="domain" description="RING-type" evidence="11">
    <location>
        <begin position="82"/>
        <end position="356"/>
    </location>
</feature>
<keyword evidence="7" id="KW-0833">Ubl conjugation pathway</keyword>
<evidence type="ECO:0000256" key="4">
    <source>
        <dbReference type="ARBA" id="ARBA00022723"/>
    </source>
</evidence>
<dbReference type="SMART" id="SM00184">
    <property type="entry name" value="RING"/>
    <property type="match status" value="2"/>
</dbReference>
<keyword evidence="4" id="KW-0479">Metal-binding</keyword>
<keyword evidence="5" id="KW-0677">Repeat</keyword>
<evidence type="ECO:0000256" key="1">
    <source>
        <dbReference type="ARBA" id="ARBA00001798"/>
    </source>
</evidence>
<dbReference type="InterPro" id="IPR013083">
    <property type="entry name" value="Znf_RING/FYVE/PHD"/>
</dbReference>
<dbReference type="Pfam" id="PF01485">
    <property type="entry name" value="IBR"/>
    <property type="match status" value="1"/>
</dbReference>
<gene>
    <name evidence="12" type="ORF">HG537_0C05930</name>
</gene>
<dbReference type="InterPro" id="IPR001841">
    <property type="entry name" value="Znf_RING"/>
</dbReference>
<evidence type="ECO:0000259" key="11">
    <source>
        <dbReference type="PROSITE" id="PS51873"/>
    </source>
</evidence>
<dbReference type="Gene3D" id="3.30.40.10">
    <property type="entry name" value="Zinc/RING finger domain, C3HC4 (zinc finger)"/>
    <property type="match status" value="1"/>
</dbReference>
<keyword evidence="3" id="KW-0808">Transferase</keyword>
<sequence>MTLTDKENIKLAIHREFGPLTDCNSELYDPLTPLLMLIFGFLTDDVAIELFKENRRACQDKKQFDSFAAIGNAIESEKVARSNFECPICMETKKGSKMTKLPCGHRICGPCVKSYYTSLIEEGSTSKIRCPNCEYREVDLNKFLSYSEMKKVSFTPAISFFRSILSPELCLRYEELFYSQAAVKLSQYCTNACVTCRRCDTWCVKDDLNDYMMQCAKCEHTFCFDCLHSWHGYSNYCGKKVVIPRQVVEEYLELDKESVNNERRKTLEAKFGKKNLELEANDYLADQMLDRAIAEKGSNLQRCPKCRTVVQRSEGCNKMKCAVCETMFCFLCGIELYPDDPYEHFRVPYSTCYARLFEGMAGVN</sequence>
<comment type="catalytic activity">
    <reaction evidence="1">
        <text>[E2 ubiquitin-conjugating enzyme]-S-ubiquitinyl-L-cysteine + [acceptor protein]-L-lysine = [E2 ubiquitin-conjugating enzyme]-L-cysteine + [acceptor protein]-N(6)-ubiquitinyl-L-lysine.</text>
        <dbReference type="EC" id="2.3.2.31"/>
    </reaction>
</comment>
<dbReference type="Pfam" id="PF00097">
    <property type="entry name" value="zf-C3HC4"/>
    <property type="match status" value="1"/>
</dbReference>
<keyword evidence="8" id="KW-0862">Zinc</keyword>
<dbReference type="InterPro" id="IPR018957">
    <property type="entry name" value="Znf_C3HC4_RING-type"/>
</dbReference>
<evidence type="ECO:0000259" key="10">
    <source>
        <dbReference type="PROSITE" id="PS50089"/>
    </source>
</evidence>